<dbReference type="Proteomes" id="UP000799444">
    <property type="component" value="Unassembled WGS sequence"/>
</dbReference>
<keyword evidence="3" id="KW-1185">Reference proteome</keyword>
<dbReference type="PANTHER" id="PTHR37017">
    <property type="entry name" value="AB HYDROLASE-1 DOMAIN-CONTAINING PROTEIN-RELATED"/>
    <property type="match status" value="1"/>
</dbReference>
<dbReference type="EMBL" id="ML996194">
    <property type="protein sequence ID" value="KAF2731534.1"/>
    <property type="molecule type" value="Genomic_DNA"/>
</dbReference>
<proteinExistence type="predicted"/>
<reference evidence="2" key="1">
    <citation type="journal article" date="2020" name="Stud. Mycol.">
        <title>101 Dothideomycetes genomes: a test case for predicting lifestyles and emergence of pathogens.</title>
        <authorList>
            <person name="Haridas S."/>
            <person name="Albert R."/>
            <person name="Binder M."/>
            <person name="Bloem J."/>
            <person name="Labutti K."/>
            <person name="Salamov A."/>
            <person name="Andreopoulos B."/>
            <person name="Baker S."/>
            <person name="Barry K."/>
            <person name="Bills G."/>
            <person name="Bluhm B."/>
            <person name="Cannon C."/>
            <person name="Castanera R."/>
            <person name="Culley D."/>
            <person name="Daum C."/>
            <person name="Ezra D."/>
            <person name="Gonzalez J."/>
            <person name="Henrissat B."/>
            <person name="Kuo A."/>
            <person name="Liang C."/>
            <person name="Lipzen A."/>
            <person name="Lutzoni F."/>
            <person name="Magnuson J."/>
            <person name="Mondo S."/>
            <person name="Nolan M."/>
            <person name="Ohm R."/>
            <person name="Pangilinan J."/>
            <person name="Park H.-J."/>
            <person name="Ramirez L."/>
            <person name="Alfaro M."/>
            <person name="Sun H."/>
            <person name="Tritt A."/>
            <person name="Yoshinaga Y."/>
            <person name="Zwiers L.-H."/>
            <person name="Turgeon B."/>
            <person name="Goodwin S."/>
            <person name="Spatafora J."/>
            <person name="Crous P."/>
            <person name="Grigoriev I."/>
        </authorList>
    </citation>
    <scope>NUCLEOTIDE SEQUENCE</scope>
    <source>
        <strain evidence="2">CBS 125425</strain>
    </source>
</reference>
<gene>
    <name evidence="2" type="ORF">EJ04DRAFT_536613</name>
</gene>
<comment type="caution">
    <text evidence="2">The sequence shown here is derived from an EMBL/GenBank/DDBJ whole genome shotgun (WGS) entry which is preliminary data.</text>
</comment>
<sequence>MSKPSVLFVHGSFHTPKHFALVRSIFEDAGYHTSCPQHPSVGNLPPIGLMEDAQCIRDELKQLIHVEEKDVIVIAHSYGGAVSTQALDKLFAKKERTSHGQKGGVVRLVYMCAFLLPLGHSLTSALGGELPPFIPVDEQGMSMMLEPERRFYHDLSPEDQEKWVGELLKSPAGTQQTEITQTAYLYHPVTYLYCEEDQALPLEMQKMMVENAKKGGVAIAEETCKAGHSPFLSMPKRLLELVDRIVKSSG</sequence>
<dbReference type="Gene3D" id="3.40.50.1820">
    <property type="entry name" value="alpha/beta hydrolase"/>
    <property type="match status" value="1"/>
</dbReference>
<organism evidence="2 3">
    <name type="scientific">Polyplosphaeria fusca</name>
    <dbReference type="NCBI Taxonomy" id="682080"/>
    <lineage>
        <taxon>Eukaryota</taxon>
        <taxon>Fungi</taxon>
        <taxon>Dikarya</taxon>
        <taxon>Ascomycota</taxon>
        <taxon>Pezizomycotina</taxon>
        <taxon>Dothideomycetes</taxon>
        <taxon>Pleosporomycetidae</taxon>
        <taxon>Pleosporales</taxon>
        <taxon>Tetraplosphaeriaceae</taxon>
        <taxon>Polyplosphaeria</taxon>
    </lineage>
</organism>
<dbReference type="InterPro" id="IPR052897">
    <property type="entry name" value="Sec-Metab_Biosynth_Hydrolase"/>
</dbReference>
<dbReference type="OrthoDB" id="408373at2759"/>
<dbReference type="Pfam" id="PF12697">
    <property type="entry name" value="Abhydrolase_6"/>
    <property type="match status" value="1"/>
</dbReference>
<dbReference type="InterPro" id="IPR000073">
    <property type="entry name" value="AB_hydrolase_1"/>
</dbReference>
<evidence type="ECO:0000259" key="1">
    <source>
        <dbReference type="Pfam" id="PF12697"/>
    </source>
</evidence>
<dbReference type="SUPFAM" id="SSF53474">
    <property type="entry name" value="alpha/beta-Hydrolases"/>
    <property type="match status" value="1"/>
</dbReference>
<dbReference type="InterPro" id="IPR029058">
    <property type="entry name" value="AB_hydrolase_fold"/>
</dbReference>
<evidence type="ECO:0000313" key="3">
    <source>
        <dbReference type="Proteomes" id="UP000799444"/>
    </source>
</evidence>
<evidence type="ECO:0000313" key="2">
    <source>
        <dbReference type="EMBL" id="KAF2731534.1"/>
    </source>
</evidence>
<accession>A0A9P4UYM4</accession>
<feature type="domain" description="AB hydrolase-1" evidence="1">
    <location>
        <begin position="6"/>
        <end position="240"/>
    </location>
</feature>
<dbReference type="AlphaFoldDB" id="A0A9P4UYM4"/>
<name>A0A9P4UYM4_9PLEO</name>
<dbReference type="PANTHER" id="PTHR37017:SF11">
    <property type="entry name" value="ESTERASE_LIPASE_THIOESTERASE DOMAIN-CONTAINING PROTEIN"/>
    <property type="match status" value="1"/>
</dbReference>
<protein>
    <submittedName>
        <fullName evidence="2">Alpha beta-hydrolase</fullName>
    </submittedName>
</protein>